<dbReference type="GO" id="GO:0006950">
    <property type="term" value="P:response to stress"/>
    <property type="evidence" value="ECO:0007669"/>
    <property type="project" value="TreeGrafter"/>
</dbReference>
<dbReference type="AlphaFoldDB" id="A0A0U1NTG7"/>
<proteinExistence type="predicted"/>
<dbReference type="EMBL" id="CVRB01000001">
    <property type="protein sequence ID" value="CRK81337.1"/>
    <property type="molecule type" value="Genomic_DNA"/>
</dbReference>
<dbReference type="PANTHER" id="PTHR33164:SF64">
    <property type="entry name" value="TRANSCRIPTIONAL REGULATOR SLYA"/>
    <property type="match status" value="1"/>
</dbReference>
<gene>
    <name evidence="5" type="primary">ydcH</name>
    <name evidence="5" type="ORF">BN000_01238</name>
</gene>
<dbReference type="GO" id="GO:0003700">
    <property type="term" value="F:DNA-binding transcription factor activity"/>
    <property type="evidence" value="ECO:0007669"/>
    <property type="project" value="InterPro"/>
</dbReference>
<dbReference type="GO" id="GO:0003677">
    <property type="term" value="F:DNA binding"/>
    <property type="evidence" value="ECO:0007669"/>
    <property type="project" value="UniProtKB-KW"/>
</dbReference>
<dbReference type="PANTHER" id="PTHR33164">
    <property type="entry name" value="TRANSCRIPTIONAL REGULATOR, MARR FAMILY"/>
    <property type="match status" value="1"/>
</dbReference>
<evidence type="ECO:0000256" key="2">
    <source>
        <dbReference type="ARBA" id="ARBA00023125"/>
    </source>
</evidence>
<dbReference type="Pfam" id="PF01047">
    <property type="entry name" value="MarR"/>
    <property type="match status" value="1"/>
</dbReference>
<evidence type="ECO:0000256" key="1">
    <source>
        <dbReference type="ARBA" id="ARBA00023015"/>
    </source>
</evidence>
<dbReference type="Proteomes" id="UP000199087">
    <property type="component" value="Unassembled WGS sequence"/>
</dbReference>
<reference evidence="6" key="1">
    <citation type="submission" date="2015-05" db="EMBL/GenBank/DDBJ databases">
        <authorList>
            <person name="Urmite Genomes"/>
        </authorList>
    </citation>
    <scope>NUCLEOTIDE SEQUENCE [LARGE SCALE GENOMIC DNA]</scope>
    <source>
        <strain evidence="6">LF1</strain>
    </source>
</reference>
<evidence type="ECO:0000259" key="4">
    <source>
        <dbReference type="PROSITE" id="PS50995"/>
    </source>
</evidence>
<keyword evidence="3" id="KW-0804">Transcription</keyword>
<accession>A0A0U1NTG7</accession>
<protein>
    <submittedName>
        <fullName evidence="5">Transcriptional regulator</fullName>
    </submittedName>
</protein>
<evidence type="ECO:0000256" key="3">
    <source>
        <dbReference type="ARBA" id="ARBA00023163"/>
    </source>
</evidence>
<dbReference type="InterPro" id="IPR000835">
    <property type="entry name" value="HTH_MarR-typ"/>
</dbReference>
<dbReference type="InterPro" id="IPR036388">
    <property type="entry name" value="WH-like_DNA-bd_sf"/>
</dbReference>
<feature type="domain" description="HTH marR-type" evidence="4">
    <location>
        <begin position="11"/>
        <end position="150"/>
    </location>
</feature>
<keyword evidence="1" id="KW-0805">Transcription regulation</keyword>
<dbReference type="RefSeq" id="WP_090632202.1">
    <property type="nucleotide sequence ID" value="NZ_CVRB01000001.1"/>
</dbReference>
<dbReference type="STRING" id="1499688.BN000_01238"/>
<dbReference type="InterPro" id="IPR036390">
    <property type="entry name" value="WH_DNA-bd_sf"/>
</dbReference>
<evidence type="ECO:0000313" key="5">
    <source>
        <dbReference type="EMBL" id="CRK81337.1"/>
    </source>
</evidence>
<dbReference type="SMART" id="SM00347">
    <property type="entry name" value="HTH_MARR"/>
    <property type="match status" value="1"/>
</dbReference>
<dbReference type="Gene3D" id="1.10.10.10">
    <property type="entry name" value="Winged helix-like DNA-binding domain superfamily/Winged helix DNA-binding domain"/>
    <property type="match status" value="1"/>
</dbReference>
<dbReference type="SUPFAM" id="SSF46785">
    <property type="entry name" value="Winged helix' DNA-binding domain"/>
    <property type="match status" value="1"/>
</dbReference>
<evidence type="ECO:0000313" key="6">
    <source>
        <dbReference type="Proteomes" id="UP000199087"/>
    </source>
</evidence>
<keyword evidence="6" id="KW-1185">Reference proteome</keyword>
<organism evidence="5 6">
    <name type="scientific">Neobacillus massiliamazoniensis</name>
    <dbReference type="NCBI Taxonomy" id="1499688"/>
    <lineage>
        <taxon>Bacteria</taxon>
        <taxon>Bacillati</taxon>
        <taxon>Bacillota</taxon>
        <taxon>Bacilli</taxon>
        <taxon>Bacillales</taxon>
        <taxon>Bacillaceae</taxon>
        <taxon>Neobacillus</taxon>
    </lineage>
</organism>
<keyword evidence="2" id="KW-0238">DNA-binding</keyword>
<dbReference type="OrthoDB" id="9806864at2"/>
<name>A0A0U1NTG7_9BACI</name>
<sequence length="153" mass="17625">MEWGSKFNDPKESSGFLLWQVTQAWQRFITKELNKIDLTHAQFVLLTASDYLHTHGENVTQKKLAEFTKTNIMMVSDVVRTLETKGFLLRNKNPLDKREILLSPTEEGSAKVKMALPIVENVDEQFFSSIKDKQNIFNEVLLSLLTLNTHVDE</sequence>
<dbReference type="InterPro" id="IPR039422">
    <property type="entry name" value="MarR/SlyA-like"/>
</dbReference>
<dbReference type="PROSITE" id="PS50995">
    <property type="entry name" value="HTH_MARR_2"/>
    <property type="match status" value="1"/>
</dbReference>